<evidence type="ECO:0000256" key="2">
    <source>
        <dbReference type="SAM" id="Phobius"/>
    </source>
</evidence>
<dbReference type="Proteomes" id="UP000831880">
    <property type="component" value="Chromosome"/>
</dbReference>
<evidence type="ECO:0000313" key="3">
    <source>
        <dbReference type="EMBL" id="UOQ91487.1"/>
    </source>
</evidence>
<keyword evidence="1" id="KW-0175">Coiled coil</keyword>
<evidence type="ECO:0000313" key="4">
    <source>
        <dbReference type="Proteomes" id="UP000831880"/>
    </source>
</evidence>
<keyword evidence="2" id="KW-0812">Transmembrane</keyword>
<protein>
    <recommendedName>
        <fullName evidence="5">Type VII secretion protein EssB</fullName>
    </recommendedName>
</protein>
<keyword evidence="2" id="KW-1133">Transmembrane helix</keyword>
<dbReference type="EMBL" id="CP095074">
    <property type="protein sequence ID" value="UOQ91487.1"/>
    <property type="molecule type" value="Genomic_DNA"/>
</dbReference>
<name>A0ABY4GVS2_9BACI</name>
<reference evidence="3 4" key="1">
    <citation type="submission" date="2022-04" db="EMBL/GenBank/DDBJ databases">
        <title>Halobacillus sp. isolated from saltern.</title>
        <authorList>
            <person name="Won M."/>
            <person name="Lee C.-M."/>
            <person name="Woen H.-Y."/>
            <person name="Kwon S.-W."/>
        </authorList>
    </citation>
    <scope>NUCLEOTIDE SEQUENCE [LARGE SCALE GENOMIC DNA]</scope>
    <source>
        <strain evidence="3 4">SSTM10-2</strain>
    </source>
</reference>
<organism evidence="3 4">
    <name type="scientific">Halobacillus shinanisalinarum</name>
    <dbReference type="NCBI Taxonomy" id="2932258"/>
    <lineage>
        <taxon>Bacteria</taxon>
        <taxon>Bacillati</taxon>
        <taxon>Bacillota</taxon>
        <taxon>Bacilli</taxon>
        <taxon>Bacillales</taxon>
        <taxon>Bacillaceae</taxon>
        <taxon>Halobacillus</taxon>
    </lineage>
</organism>
<feature type="transmembrane region" description="Helical" evidence="2">
    <location>
        <begin position="136"/>
        <end position="159"/>
    </location>
</feature>
<feature type="coiled-coil region" evidence="1">
    <location>
        <begin position="159"/>
        <end position="211"/>
    </location>
</feature>
<evidence type="ECO:0008006" key="5">
    <source>
        <dbReference type="Google" id="ProtNLM"/>
    </source>
</evidence>
<sequence>MQILFTSKLEGEINSFQPYPFHQAVERTEELDAKWKKKNAEPVALDFMISNDEGDKLYNGTYVVGSNDTTNIYDHVCRKLVKLPMKNEQQETERDILLQNLTSHTPMSYQLDVTELLKEGASSQKGWKFFSKRQKLMAGSLAGLVVVTMVISISFVLMLRSQSQAMHQLNQELAEVKASKSVYETALTGDVMEAIEKLQAEKERSDSEQEALVYLLLQEKNFEEAVDIAGKENLSNLAGKVMQFHGVEELQSFQKSFPSPVGTFEVSYHTEHYEKAIVVEDVAMTPRRYKEKGLAYLRLDQLQKAKKVASEAKSNVLNEKISTYEQLEQQLTQLNHQIETEKQADNQDQDKIKELEKQRKALQKEQNKI</sequence>
<feature type="coiled-coil region" evidence="1">
    <location>
        <begin position="299"/>
        <end position="365"/>
    </location>
</feature>
<dbReference type="RefSeq" id="WP_244751100.1">
    <property type="nucleotide sequence ID" value="NZ_CP095074.1"/>
</dbReference>
<keyword evidence="4" id="KW-1185">Reference proteome</keyword>
<keyword evidence="2" id="KW-0472">Membrane</keyword>
<gene>
    <name evidence="3" type="ORF">MUO14_12925</name>
</gene>
<evidence type="ECO:0000256" key="1">
    <source>
        <dbReference type="SAM" id="Coils"/>
    </source>
</evidence>
<proteinExistence type="predicted"/>
<accession>A0ABY4GVS2</accession>